<organism evidence="2 3">
    <name type="scientific">Pontibacillus marinus BH030004 = DSM 16465</name>
    <dbReference type="NCBI Taxonomy" id="1385511"/>
    <lineage>
        <taxon>Bacteria</taxon>
        <taxon>Bacillati</taxon>
        <taxon>Bacillota</taxon>
        <taxon>Bacilli</taxon>
        <taxon>Bacillales</taxon>
        <taxon>Bacillaceae</taxon>
        <taxon>Pontibacillus</taxon>
    </lineage>
</organism>
<feature type="transmembrane region" description="Helical" evidence="1">
    <location>
        <begin position="36"/>
        <end position="53"/>
    </location>
</feature>
<accession>A0A0A5GE58</accession>
<dbReference type="AlphaFoldDB" id="A0A0A5GE58"/>
<feature type="transmembrane region" description="Helical" evidence="1">
    <location>
        <begin position="65"/>
        <end position="83"/>
    </location>
</feature>
<proteinExistence type="predicted"/>
<evidence type="ECO:0000313" key="3">
    <source>
        <dbReference type="Proteomes" id="UP000030403"/>
    </source>
</evidence>
<protein>
    <submittedName>
        <fullName evidence="2">Uncharacterized protein</fullName>
    </submittedName>
</protein>
<dbReference type="Proteomes" id="UP000030403">
    <property type="component" value="Unassembled WGS sequence"/>
</dbReference>
<dbReference type="EMBL" id="AVPF01000015">
    <property type="protein sequence ID" value="KGX89483.1"/>
    <property type="molecule type" value="Genomic_DNA"/>
</dbReference>
<name>A0A0A5GE58_9BACI</name>
<reference evidence="2 3" key="1">
    <citation type="submission" date="2013-08" db="EMBL/GenBank/DDBJ databases">
        <authorList>
            <person name="Huang J."/>
            <person name="Wang G."/>
        </authorList>
    </citation>
    <scope>NUCLEOTIDE SEQUENCE [LARGE SCALE GENOMIC DNA]</scope>
    <source>
        <strain evidence="2 3">BH030004</strain>
    </source>
</reference>
<feature type="transmembrane region" description="Helical" evidence="1">
    <location>
        <begin position="12"/>
        <end position="29"/>
    </location>
</feature>
<keyword evidence="1" id="KW-0812">Transmembrane</keyword>
<gene>
    <name evidence="2" type="ORF">N783_06110</name>
</gene>
<comment type="caution">
    <text evidence="2">The sequence shown here is derived from an EMBL/GenBank/DDBJ whole genome shotgun (WGS) entry which is preliminary data.</text>
</comment>
<keyword evidence="3" id="KW-1185">Reference proteome</keyword>
<keyword evidence="1" id="KW-1133">Transmembrane helix</keyword>
<sequence>MDFVQDYLTWRQPLLILFLLLGPLIYLRFGEYNKLFLQGIFNGIYLAYSWSVLWDFTLQDAKELGVFFIMICLSYVYEGIYLYRKLKLK</sequence>
<keyword evidence="1" id="KW-0472">Membrane</keyword>
<evidence type="ECO:0000313" key="2">
    <source>
        <dbReference type="EMBL" id="KGX89483.1"/>
    </source>
</evidence>
<evidence type="ECO:0000256" key="1">
    <source>
        <dbReference type="SAM" id="Phobius"/>
    </source>
</evidence>